<feature type="signal peptide" evidence="2">
    <location>
        <begin position="1"/>
        <end position="19"/>
    </location>
</feature>
<dbReference type="AlphaFoldDB" id="A0A9W7AG02"/>
<dbReference type="Gene3D" id="3.10.450.40">
    <property type="match status" value="1"/>
</dbReference>
<feature type="chain" id="PRO_5040990837" description="PepSY domain-containing protein" evidence="2">
    <location>
        <begin position="20"/>
        <end position="153"/>
    </location>
</feature>
<evidence type="ECO:0000256" key="2">
    <source>
        <dbReference type="SAM" id="SignalP"/>
    </source>
</evidence>
<comment type="caution">
    <text evidence="3">The sequence shown here is derived from an EMBL/GenBank/DDBJ whole genome shotgun (WGS) entry which is preliminary data.</text>
</comment>
<sequence length="153" mass="16849">MCYGIICLILLIIMMIGSAIVNRLTADEGSIDLSSVPQIVLDAVYKATNGTITAAEFEIEAGIEIYEVTVTDGDVEYEVDVSPEGEVLDLIIDDDSDDDQLLIYGYVMAYGGAFVLVCYGVCMYKKYVGDMFWEKKKERGEGNLVKKEGNDTL</sequence>
<dbReference type="EMBL" id="BRXW01000605">
    <property type="protein sequence ID" value="GMH69240.1"/>
    <property type="molecule type" value="Genomic_DNA"/>
</dbReference>
<keyword evidence="1" id="KW-0812">Transmembrane</keyword>
<dbReference type="SUPFAM" id="SSF160574">
    <property type="entry name" value="BT0923-like"/>
    <property type="match status" value="1"/>
</dbReference>
<evidence type="ECO:0000313" key="4">
    <source>
        <dbReference type="Proteomes" id="UP001165122"/>
    </source>
</evidence>
<evidence type="ECO:0000313" key="3">
    <source>
        <dbReference type="EMBL" id="GMH69240.1"/>
    </source>
</evidence>
<keyword evidence="1" id="KW-1133">Transmembrane helix</keyword>
<keyword evidence="4" id="KW-1185">Reference proteome</keyword>
<evidence type="ECO:0008006" key="5">
    <source>
        <dbReference type="Google" id="ProtNLM"/>
    </source>
</evidence>
<organism evidence="3 4">
    <name type="scientific">Triparma laevis f. longispina</name>
    <dbReference type="NCBI Taxonomy" id="1714387"/>
    <lineage>
        <taxon>Eukaryota</taxon>
        <taxon>Sar</taxon>
        <taxon>Stramenopiles</taxon>
        <taxon>Ochrophyta</taxon>
        <taxon>Bolidophyceae</taxon>
        <taxon>Parmales</taxon>
        <taxon>Triparmaceae</taxon>
        <taxon>Triparma</taxon>
    </lineage>
</organism>
<proteinExistence type="predicted"/>
<feature type="transmembrane region" description="Helical" evidence="1">
    <location>
        <begin position="103"/>
        <end position="122"/>
    </location>
</feature>
<evidence type="ECO:0000256" key="1">
    <source>
        <dbReference type="SAM" id="Phobius"/>
    </source>
</evidence>
<protein>
    <recommendedName>
        <fullName evidence="5">PepSY domain-containing protein</fullName>
    </recommendedName>
</protein>
<dbReference type="OrthoDB" id="203624at2759"/>
<dbReference type="Proteomes" id="UP001165122">
    <property type="component" value="Unassembled WGS sequence"/>
</dbReference>
<name>A0A9W7AG02_9STRA</name>
<gene>
    <name evidence="3" type="ORF">TrLO_g15200</name>
</gene>
<keyword evidence="1" id="KW-0472">Membrane</keyword>
<keyword evidence="2" id="KW-0732">Signal</keyword>
<accession>A0A9W7AG02</accession>
<reference evidence="4" key="1">
    <citation type="journal article" date="2023" name="Commun. Biol.">
        <title>Genome analysis of Parmales, the sister group of diatoms, reveals the evolutionary specialization of diatoms from phago-mixotrophs to photoautotrophs.</title>
        <authorList>
            <person name="Ban H."/>
            <person name="Sato S."/>
            <person name="Yoshikawa S."/>
            <person name="Yamada K."/>
            <person name="Nakamura Y."/>
            <person name="Ichinomiya M."/>
            <person name="Sato N."/>
            <person name="Blanc-Mathieu R."/>
            <person name="Endo H."/>
            <person name="Kuwata A."/>
            <person name="Ogata H."/>
        </authorList>
    </citation>
    <scope>NUCLEOTIDE SEQUENCE [LARGE SCALE GENOMIC DNA]</scope>
    <source>
        <strain evidence="4">NIES 3700</strain>
    </source>
</reference>